<proteinExistence type="predicted"/>
<dbReference type="Pfam" id="PF05860">
    <property type="entry name" value="TPS"/>
    <property type="match status" value="1"/>
</dbReference>
<dbReference type="PANTHER" id="PTHR12338">
    <property type="entry name" value="AUTOTRANSPORTER"/>
    <property type="match status" value="1"/>
</dbReference>
<dbReference type="InterPro" id="IPR012334">
    <property type="entry name" value="Pectin_lyas_fold"/>
</dbReference>
<evidence type="ECO:0000256" key="3">
    <source>
        <dbReference type="ARBA" id="ARBA00022729"/>
    </source>
</evidence>
<keyword evidence="2" id="KW-0964">Secreted</keyword>
<accession>A0A382XLV1</accession>
<evidence type="ECO:0000259" key="4">
    <source>
        <dbReference type="SMART" id="SM00912"/>
    </source>
</evidence>
<sequence>MKKIILLIVLVLFSLKLNSNELPSGENVISGQVSVSSSESLMTIDQNTDQAIIEWNSFNIGQNNSVAFSQPSINASTLNRVISGNPTTLAGTLSANGKVFVVNENGVYFTPTSSITANSFAASTLAISNDDFLNNKYQFSIDELESQLSSIINKGSITTLDGGFTALLGGAVSNEGTVNANLGKVGIGVGKEIILDLSGDQFLQVAVPIDEATTVFDENEDEVDMLIQHAGTIKANNINLSVGSAKNILARAVN</sequence>
<dbReference type="GO" id="GO:0005576">
    <property type="term" value="C:extracellular region"/>
    <property type="evidence" value="ECO:0007669"/>
    <property type="project" value="UniProtKB-SubCell"/>
</dbReference>
<organism evidence="5">
    <name type="scientific">marine metagenome</name>
    <dbReference type="NCBI Taxonomy" id="408172"/>
    <lineage>
        <taxon>unclassified sequences</taxon>
        <taxon>metagenomes</taxon>
        <taxon>ecological metagenomes</taxon>
    </lineage>
</organism>
<name>A0A382XLV1_9ZZZZ</name>
<dbReference type="InterPro" id="IPR011050">
    <property type="entry name" value="Pectin_lyase_fold/virulence"/>
</dbReference>
<dbReference type="InterPro" id="IPR050909">
    <property type="entry name" value="Bact_Autotransporter_VF"/>
</dbReference>
<dbReference type="NCBIfam" id="TIGR01901">
    <property type="entry name" value="adhes_NPXG"/>
    <property type="match status" value="1"/>
</dbReference>
<reference evidence="5" key="1">
    <citation type="submission" date="2018-05" db="EMBL/GenBank/DDBJ databases">
        <authorList>
            <person name="Lanie J.A."/>
            <person name="Ng W.-L."/>
            <person name="Kazmierczak K.M."/>
            <person name="Andrzejewski T.M."/>
            <person name="Davidsen T.M."/>
            <person name="Wayne K.J."/>
            <person name="Tettelin H."/>
            <person name="Glass J.I."/>
            <person name="Rusch D."/>
            <person name="Podicherti R."/>
            <person name="Tsui H.-C.T."/>
            <person name="Winkler M.E."/>
        </authorList>
    </citation>
    <scope>NUCLEOTIDE SEQUENCE</scope>
</reference>
<feature type="domain" description="Filamentous haemagglutinin FhaB/tRNA nuclease CdiA-like TPS" evidence="4">
    <location>
        <begin position="19"/>
        <end position="131"/>
    </location>
</feature>
<comment type="subcellular location">
    <subcellularLocation>
        <location evidence="1">Secreted</location>
    </subcellularLocation>
</comment>
<feature type="non-terminal residue" evidence="5">
    <location>
        <position position="254"/>
    </location>
</feature>
<dbReference type="InterPro" id="IPR008638">
    <property type="entry name" value="FhaB/CdiA-like_TPS"/>
</dbReference>
<evidence type="ECO:0000256" key="1">
    <source>
        <dbReference type="ARBA" id="ARBA00004613"/>
    </source>
</evidence>
<dbReference type="SMART" id="SM00912">
    <property type="entry name" value="Haemagg_act"/>
    <property type="match status" value="1"/>
</dbReference>
<keyword evidence="3" id="KW-0732">Signal</keyword>
<dbReference type="EMBL" id="UINC01168307">
    <property type="protein sequence ID" value="SVD71278.1"/>
    <property type="molecule type" value="Genomic_DNA"/>
</dbReference>
<protein>
    <recommendedName>
        <fullName evidence="4">Filamentous haemagglutinin FhaB/tRNA nuclease CdiA-like TPS domain-containing protein</fullName>
    </recommendedName>
</protein>
<gene>
    <name evidence="5" type="ORF">METZ01_LOCUS424132</name>
</gene>
<evidence type="ECO:0000256" key="2">
    <source>
        <dbReference type="ARBA" id="ARBA00022525"/>
    </source>
</evidence>
<dbReference type="AlphaFoldDB" id="A0A382XLV1"/>
<evidence type="ECO:0000313" key="5">
    <source>
        <dbReference type="EMBL" id="SVD71278.1"/>
    </source>
</evidence>
<dbReference type="PANTHER" id="PTHR12338:SF8">
    <property type="entry name" value="HEME_HEMOPEXIN-BINDING PROTEIN"/>
    <property type="match status" value="1"/>
</dbReference>
<dbReference type="SUPFAM" id="SSF51126">
    <property type="entry name" value="Pectin lyase-like"/>
    <property type="match status" value="1"/>
</dbReference>
<dbReference type="Gene3D" id="2.160.20.10">
    <property type="entry name" value="Single-stranded right-handed beta-helix, Pectin lyase-like"/>
    <property type="match status" value="1"/>
</dbReference>